<feature type="domain" description="Aminoglycoside phosphotransferase" evidence="2">
    <location>
        <begin position="34"/>
        <end position="270"/>
    </location>
</feature>
<dbReference type="CDD" id="cd05152">
    <property type="entry name" value="MPH2"/>
    <property type="match status" value="1"/>
</dbReference>
<dbReference type="EMBL" id="JANUGP010000003">
    <property type="protein sequence ID" value="MCS0600840.1"/>
    <property type="molecule type" value="Genomic_DNA"/>
</dbReference>
<evidence type="ECO:0000313" key="4">
    <source>
        <dbReference type="Proteomes" id="UP001205612"/>
    </source>
</evidence>
<evidence type="ECO:0000256" key="1">
    <source>
        <dbReference type="SAM" id="MobiDB-lite"/>
    </source>
</evidence>
<proteinExistence type="predicted"/>
<dbReference type="InterPro" id="IPR051678">
    <property type="entry name" value="AGP_Transferase"/>
</dbReference>
<sequence>MTAPDPREVLTGALESAASRGLSLRPATAVLDDTGWDFRVVMVQDTEGADWILRLPRRSRSADRIAAEAAVLAAVRPVLPVAVPRWEHADRAFIAYRRLGGVPAGAEDPAGLRYEWHPAAGCGRPGTGYVTSLGSALAALHRMPVEEAVDAGIPPREPGLVREELARTLADARTAVPLPEPWYAHWRAWLDDERHWTHQARLTHGDMHPGHTLVGPGSEAVTGVLDWTNAAFDDPAADFVDQYLAGGGPLLDRLLSAYRRGGGTVQPGLRERVLLRASFRWAHVGLLGARTGRPAFTAVARDRLAAPPPEPGAPPEPATHPAPDPHATP</sequence>
<keyword evidence="4" id="KW-1185">Reference proteome</keyword>
<evidence type="ECO:0000259" key="2">
    <source>
        <dbReference type="Pfam" id="PF01636"/>
    </source>
</evidence>
<dbReference type="PANTHER" id="PTHR21310:SF15">
    <property type="entry name" value="AMINOGLYCOSIDE PHOSPHOTRANSFERASE DOMAIN-CONTAINING PROTEIN"/>
    <property type="match status" value="1"/>
</dbReference>
<reference evidence="3 4" key="1">
    <citation type="submission" date="2022-08" db="EMBL/GenBank/DDBJ databases">
        <authorList>
            <person name="Somphong A."/>
            <person name="Phongsopitanun W."/>
        </authorList>
    </citation>
    <scope>NUCLEOTIDE SEQUENCE [LARGE SCALE GENOMIC DNA]</scope>
    <source>
        <strain evidence="3 4">LP11</strain>
    </source>
</reference>
<dbReference type="Gene3D" id="3.90.1200.10">
    <property type="match status" value="1"/>
</dbReference>
<gene>
    <name evidence="3" type="ORF">NX794_06295</name>
</gene>
<dbReference type="InterPro" id="IPR011009">
    <property type="entry name" value="Kinase-like_dom_sf"/>
</dbReference>
<dbReference type="Pfam" id="PF01636">
    <property type="entry name" value="APH"/>
    <property type="match status" value="1"/>
</dbReference>
<name>A0ABT2AY73_9ACTN</name>
<dbReference type="PANTHER" id="PTHR21310">
    <property type="entry name" value="AMINOGLYCOSIDE PHOSPHOTRANSFERASE-RELATED-RELATED"/>
    <property type="match status" value="1"/>
</dbReference>
<protein>
    <submittedName>
        <fullName evidence="3">Macrolide 2'-phosphotransferase</fullName>
    </submittedName>
</protein>
<dbReference type="Gene3D" id="3.30.200.20">
    <property type="entry name" value="Phosphorylase Kinase, domain 1"/>
    <property type="match status" value="1"/>
</dbReference>
<organism evidence="3 4">
    <name type="scientific">Streptomyces pyxinicus</name>
    <dbReference type="NCBI Taxonomy" id="2970331"/>
    <lineage>
        <taxon>Bacteria</taxon>
        <taxon>Bacillati</taxon>
        <taxon>Actinomycetota</taxon>
        <taxon>Actinomycetes</taxon>
        <taxon>Kitasatosporales</taxon>
        <taxon>Streptomycetaceae</taxon>
        <taxon>Streptomyces</taxon>
    </lineage>
</organism>
<feature type="compositionally biased region" description="Pro residues" evidence="1">
    <location>
        <begin position="306"/>
        <end position="329"/>
    </location>
</feature>
<dbReference type="Proteomes" id="UP001205612">
    <property type="component" value="Unassembled WGS sequence"/>
</dbReference>
<comment type="caution">
    <text evidence="3">The sequence shown here is derived from an EMBL/GenBank/DDBJ whole genome shotgun (WGS) entry which is preliminary data.</text>
</comment>
<evidence type="ECO:0000313" key="3">
    <source>
        <dbReference type="EMBL" id="MCS0600840.1"/>
    </source>
</evidence>
<feature type="region of interest" description="Disordered" evidence="1">
    <location>
        <begin position="299"/>
        <end position="329"/>
    </location>
</feature>
<dbReference type="InterPro" id="IPR002575">
    <property type="entry name" value="Aminoglycoside_PTrfase"/>
</dbReference>
<dbReference type="RefSeq" id="WP_258777191.1">
    <property type="nucleotide sequence ID" value="NZ_JANUGP010000003.1"/>
</dbReference>
<accession>A0ABT2AY73</accession>
<dbReference type="SUPFAM" id="SSF56112">
    <property type="entry name" value="Protein kinase-like (PK-like)"/>
    <property type="match status" value="1"/>
</dbReference>